<feature type="domain" description="Alpha-carbonic anhydrase" evidence="2">
    <location>
        <begin position="1"/>
        <end position="135"/>
    </location>
</feature>
<dbReference type="PANTHER" id="PTHR18952">
    <property type="entry name" value="CARBONIC ANHYDRASE"/>
    <property type="match status" value="1"/>
</dbReference>
<proteinExistence type="inferred from homology"/>
<dbReference type="InterPro" id="IPR023561">
    <property type="entry name" value="Carbonic_anhydrase_a-class"/>
</dbReference>
<evidence type="ECO:0000313" key="3">
    <source>
        <dbReference type="EMBL" id="PKU30042.1"/>
    </source>
</evidence>
<dbReference type="OrthoDB" id="9076858at2759"/>
<evidence type="ECO:0000256" key="1">
    <source>
        <dbReference type="ARBA" id="ARBA00010718"/>
    </source>
</evidence>
<dbReference type="SMART" id="SM01057">
    <property type="entry name" value="Carb_anhydrase"/>
    <property type="match status" value="1"/>
</dbReference>
<protein>
    <recommendedName>
        <fullName evidence="2">Alpha-carbonic anhydrase domain-containing protein</fullName>
    </recommendedName>
</protein>
<dbReference type="Proteomes" id="UP000233556">
    <property type="component" value="Unassembled WGS sequence"/>
</dbReference>
<comment type="similarity">
    <text evidence="1">Belongs to the alpha-carbonic anhydrase family.</text>
</comment>
<sequence length="156" mass="18247">MSFNRLIVGGPLENQYRLKQFHFHWGAINEWGSEHTVDSKFYPAEDTIVEFDVFDPSCLIPSCPDYWTYAGSLTTPPLTESVTWIIKKKPIEVDENQLEAFRMLLFTSDGEEEKRMVDNFRPLQPLMNRTVRSSFQSRHLLNTEVQPKDHAEQIRP</sequence>
<evidence type="ECO:0000313" key="4">
    <source>
        <dbReference type="Proteomes" id="UP000233556"/>
    </source>
</evidence>
<gene>
    <name evidence="3" type="ORF">llap_19654</name>
</gene>
<dbReference type="InterPro" id="IPR001148">
    <property type="entry name" value="CA_dom"/>
</dbReference>
<keyword evidence="4" id="KW-1185">Reference proteome</keyword>
<dbReference type="AlphaFoldDB" id="A0A2I0T8D2"/>
<dbReference type="Gene3D" id="3.10.200.10">
    <property type="entry name" value="Alpha carbonic anhydrase"/>
    <property type="match status" value="2"/>
</dbReference>
<dbReference type="SUPFAM" id="SSF51069">
    <property type="entry name" value="Carbonic anhydrase"/>
    <property type="match status" value="1"/>
</dbReference>
<dbReference type="EMBL" id="KZ515587">
    <property type="protein sequence ID" value="PKU30042.1"/>
    <property type="molecule type" value="Genomic_DNA"/>
</dbReference>
<dbReference type="GO" id="GO:0008270">
    <property type="term" value="F:zinc ion binding"/>
    <property type="evidence" value="ECO:0007669"/>
    <property type="project" value="InterPro"/>
</dbReference>
<dbReference type="Pfam" id="PF00194">
    <property type="entry name" value="Carb_anhydrase"/>
    <property type="match status" value="1"/>
</dbReference>
<dbReference type="PANTHER" id="PTHR18952:SF25">
    <property type="entry name" value="CARBONIC ANHYDRASE 5B, MITOCHONDRIAL-RELATED"/>
    <property type="match status" value="1"/>
</dbReference>
<accession>A0A2I0T8D2</accession>
<name>A0A2I0T8D2_LIMLA</name>
<reference evidence="4" key="2">
    <citation type="submission" date="2017-12" db="EMBL/GenBank/DDBJ databases">
        <title>Genome sequence of the Bar-tailed Godwit (Limosa lapponica baueri).</title>
        <authorList>
            <person name="Lima N.C.B."/>
            <person name="Parody-Merino A.M."/>
            <person name="Battley P.F."/>
            <person name="Fidler A.E."/>
            <person name="Prosdocimi F."/>
        </authorList>
    </citation>
    <scope>NUCLEOTIDE SEQUENCE [LARGE SCALE GENOMIC DNA]</scope>
</reference>
<reference evidence="4" key="1">
    <citation type="submission" date="2017-11" db="EMBL/GenBank/DDBJ databases">
        <authorList>
            <person name="Lima N.C."/>
            <person name="Parody-Merino A.M."/>
            <person name="Battley P.F."/>
            <person name="Fidler A.E."/>
            <person name="Prosdocimi F."/>
        </authorList>
    </citation>
    <scope>NUCLEOTIDE SEQUENCE [LARGE SCALE GENOMIC DNA]</scope>
</reference>
<dbReference type="PROSITE" id="PS51144">
    <property type="entry name" value="ALPHA_CA_2"/>
    <property type="match status" value="1"/>
</dbReference>
<organism evidence="3 4">
    <name type="scientific">Limosa lapponica baueri</name>
    <dbReference type="NCBI Taxonomy" id="1758121"/>
    <lineage>
        <taxon>Eukaryota</taxon>
        <taxon>Metazoa</taxon>
        <taxon>Chordata</taxon>
        <taxon>Craniata</taxon>
        <taxon>Vertebrata</taxon>
        <taxon>Euteleostomi</taxon>
        <taxon>Archelosauria</taxon>
        <taxon>Archosauria</taxon>
        <taxon>Dinosauria</taxon>
        <taxon>Saurischia</taxon>
        <taxon>Theropoda</taxon>
        <taxon>Coelurosauria</taxon>
        <taxon>Aves</taxon>
        <taxon>Neognathae</taxon>
        <taxon>Neoaves</taxon>
        <taxon>Charadriiformes</taxon>
        <taxon>Scolopacidae</taxon>
        <taxon>Limosa</taxon>
    </lineage>
</organism>
<evidence type="ECO:0000259" key="2">
    <source>
        <dbReference type="PROSITE" id="PS51144"/>
    </source>
</evidence>
<dbReference type="InterPro" id="IPR036398">
    <property type="entry name" value="CA_dom_sf"/>
</dbReference>
<dbReference type="GO" id="GO:0005739">
    <property type="term" value="C:mitochondrion"/>
    <property type="evidence" value="ECO:0007669"/>
    <property type="project" value="TreeGrafter"/>
</dbReference>
<dbReference type="GO" id="GO:0004089">
    <property type="term" value="F:carbonate dehydratase activity"/>
    <property type="evidence" value="ECO:0007669"/>
    <property type="project" value="InterPro"/>
</dbReference>